<sequence>MESMEACFGTRPRPALRRLVPLLLLRCAAPLAAPKQAAAPSDAERYANRAAPGAMVRPRMAFRARVGDAAHPAAAGRYRLYLSDACPWAHRCAIVLKLKGLERAVAVTRTGPLLENLRFAPPFDAYRGWPLVGDDRFAFVDELYEHAAPGYRASHGDGRPSFSVPVLFDEATQTIVNTESADIADMLNSRFDDFADRPDVDLAPAALAEAMEAVNAVVYPAINDGVYRCGFARTQEAYDAAHAAHARGMREIDGLLSRTRWLCGDRFTLAAVWKSKWNALSSKNLSISIKSKLADVRLFTTLARYDAIYSIHFKTGFRLAADFPNLHRFARDAMRLLADTVDLDFAKEHYYASHRMLNPAGIVPRGPACDLLGDDADLPPALTLADLSR</sequence>
<dbReference type="SUPFAM" id="SSF47616">
    <property type="entry name" value="GST C-terminal domain-like"/>
    <property type="match status" value="2"/>
</dbReference>
<dbReference type="Proteomes" id="UP001363151">
    <property type="component" value="Unassembled WGS sequence"/>
</dbReference>
<dbReference type="SUPFAM" id="SSF52833">
    <property type="entry name" value="Thioredoxin-like"/>
    <property type="match status" value="1"/>
</dbReference>
<evidence type="ECO:0000313" key="3">
    <source>
        <dbReference type="EMBL" id="KAK7249921.1"/>
    </source>
</evidence>
<dbReference type="InterPro" id="IPR036249">
    <property type="entry name" value="Thioredoxin-like_sf"/>
</dbReference>
<dbReference type="InterPro" id="IPR036282">
    <property type="entry name" value="Glutathione-S-Trfase_C_sf"/>
</dbReference>
<comment type="caution">
    <text evidence="3">The sequence shown here is derived from an EMBL/GenBank/DDBJ whole genome shotgun (WGS) entry which is preliminary data.</text>
</comment>
<evidence type="ECO:0000313" key="4">
    <source>
        <dbReference type="Proteomes" id="UP001363151"/>
    </source>
</evidence>
<dbReference type="CDD" id="cd03190">
    <property type="entry name" value="GST_C_Omega_like"/>
    <property type="match status" value="1"/>
</dbReference>
<feature type="signal peptide" evidence="1">
    <location>
        <begin position="1"/>
        <end position="34"/>
    </location>
</feature>
<dbReference type="EMBL" id="JBBJCI010000039">
    <property type="protein sequence ID" value="KAK7249921.1"/>
    <property type="molecule type" value="Genomic_DNA"/>
</dbReference>
<keyword evidence="4" id="KW-1185">Reference proteome</keyword>
<dbReference type="Gene3D" id="3.40.30.10">
    <property type="entry name" value="Glutaredoxin"/>
    <property type="match status" value="1"/>
</dbReference>
<evidence type="ECO:0000256" key="1">
    <source>
        <dbReference type="SAM" id="SignalP"/>
    </source>
</evidence>
<keyword evidence="1" id="KW-0732">Signal</keyword>
<evidence type="ECO:0000259" key="2">
    <source>
        <dbReference type="Pfam" id="PF13409"/>
    </source>
</evidence>
<reference evidence="3 4" key="1">
    <citation type="submission" date="2024-03" db="EMBL/GenBank/DDBJ databases">
        <title>Aureococcus anophagefferens CCMP1851 and Kratosvirus quantuckense: Draft genome of a second virus-susceptible host strain in the model system.</title>
        <authorList>
            <person name="Chase E."/>
            <person name="Truchon A.R."/>
            <person name="Schepens W."/>
            <person name="Wilhelm S.W."/>
        </authorList>
    </citation>
    <scope>NUCLEOTIDE SEQUENCE [LARGE SCALE GENOMIC DNA]</scope>
    <source>
        <strain evidence="3 4">CCMP1851</strain>
    </source>
</reference>
<dbReference type="Gene3D" id="1.20.1050.10">
    <property type="match status" value="2"/>
</dbReference>
<dbReference type="PANTHER" id="PTHR32419">
    <property type="entry name" value="GLUTATHIONYL-HYDROQUINONE REDUCTASE"/>
    <property type="match status" value="1"/>
</dbReference>
<gene>
    <name evidence="3" type="ORF">SO694_00005467</name>
</gene>
<feature type="domain" description="GST N-terminal" evidence="2">
    <location>
        <begin position="85"/>
        <end position="189"/>
    </location>
</feature>
<dbReference type="InterPro" id="IPR016639">
    <property type="entry name" value="GST_Omega/GSH"/>
</dbReference>
<feature type="chain" id="PRO_5046735501" evidence="1">
    <location>
        <begin position="35"/>
        <end position="389"/>
    </location>
</feature>
<accession>A0ABR1G9H9</accession>
<proteinExistence type="predicted"/>
<dbReference type="Pfam" id="PF13409">
    <property type="entry name" value="GST_N_2"/>
    <property type="match status" value="1"/>
</dbReference>
<protein>
    <submittedName>
        <fullName evidence="3">Ascorbate-dependent glutathione dehydrogenase</fullName>
    </submittedName>
</protein>
<dbReference type="InterPro" id="IPR047047">
    <property type="entry name" value="GST_Omega-like_C"/>
</dbReference>
<organism evidence="3 4">
    <name type="scientific">Aureococcus anophagefferens</name>
    <name type="common">Harmful bloom alga</name>
    <dbReference type="NCBI Taxonomy" id="44056"/>
    <lineage>
        <taxon>Eukaryota</taxon>
        <taxon>Sar</taxon>
        <taxon>Stramenopiles</taxon>
        <taxon>Ochrophyta</taxon>
        <taxon>Pelagophyceae</taxon>
        <taxon>Pelagomonadales</taxon>
        <taxon>Pelagomonadaceae</taxon>
        <taxon>Aureococcus</taxon>
    </lineage>
</organism>
<dbReference type="PANTHER" id="PTHR32419:SF6">
    <property type="entry name" value="GLUTATHIONE S-TRANSFERASE OMEGA-LIKE 1-RELATED"/>
    <property type="match status" value="1"/>
</dbReference>
<name>A0ABR1G9H9_AURAN</name>
<dbReference type="InterPro" id="IPR004045">
    <property type="entry name" value="Glutathione_S-Trfase_N"/>
</dbReference>